<dbReference type="WBParaSite" id="ALUE_0002160201-mRNA-1">
    <property type="protein sequence ID" value="ALUE_0002160201-mRNA-1"/>
    <property type="gene ID" value="ALUE_0002160201"/>
</dbReference>
<name>A0A0M3IS74_ASCLU</name>
<protein>
    <submittedName>
        <fullName evidence="2">Ovule protein</fullName>
    </submittedName>
</protein>
<evidence type="ECO:0000313" key="1">
    <source>
        <dbReference type="Proteomes" id="UP000036681"/>
    </source>
</evidence>
<sequence>MVLVSHRVWYKDQASRTIFRPYRNSTKREFPLTQATKVNHLCARIRSSVCMIQV</sequence>
<proteinExistence type="predicted"/>
<organism evidence="1 2">
    <name type="scientific">Ascaris lumbricoides</name>
    <name type="common">Giant roundworm</name>
    <dbReference type="NCBI Taxonomy" id="6252"/>
    <lineage>
        <taxon>Eukaryota</taxon>
        <taxon>Metazoa</taxon>
        <taxon>Ecdysozoa</taxon>
        <taxon>Nematoda</taxon>
        <taxon>Chromadorea</taxon>
        <taxon>Rhabditida</taxon>
        <taxon>Spirurina</taxon>
        <taxon>Ascaridomorpha</taxon>
        <taxon>Ascaridoidea</taxon>
        <taxon>Ascarididae</taxon>
        <taxon>Ascaris</taxon>
    </lineage>
</organism>
<accession>A0A0M3IS74</accession>
<keyword evidence="1" id="KW-1185">Reference proteome</keyword>
<dbReference type="AlphaFoldDB" id="A0A0M3IS74"/>
<reference evidence="2" key="1">
    <citation type="submission" date="2017-02" db="UniProtKB">
        <authorList>
            <consortium name="WormBaseParasite"/>
        </authorList>
    </citation>
    <scope>IDENTIFICATION</scope>
</reference>
<evidence type="ECO:0000313" key="2">
    <source>
        <dbReference type="WBParaSite" id="ALUE_0002160201-mRNA-1"/>
    </source>
</evidence>
<dbReference type="Proteomes" id="UP000036681">
    <property type="component" value="Unplaced"/>
</dbReference>